<dbReference type="EMBL" id="MHWW01000004">
    <property type="protein sequence ID" value="OHB15943.1"/>
    <property type="molecule type" value="Genomic_DNA"/>
</dbReference>
<dbReference type="AlphaFoldDB" id="A0A1G2V2T6"/>
<keyword evidence="1" id="KW-0472">Membrane</keyword>
<comment type="caution">
    <text evidence="2">The sequence shown here is derived from an EMBL/GenBank/DDBJ whole genome shotgun (WGS) entry which is preliminary data.</text>
</comment>
<reference evidence="2 3" key="1">
    <citation type="journal article" date="2016" name="Nat. Commun.">
        <title>Thousands of microbial genomes shed light on interconnected biogeochemical processes in an aquifer system.</title>
        <authorList>
            <person name="Anantharaman K."/>
            <person name="Brown C.T."/>
            <person name="Hug L.A."/>
            <person name="Sharon I."/>
            <person name="Castelle C.J."/>
            <person name="Probst A.J."/>
            <person name="Thomas B.C."/>
            <person name="Singh A."/>
            <person name="Wilkins M.J."/>
            <person name="Karaoz U."/>
            <person name="Brodie E.L."/>
            <person name="Williams K.H."/>
            <person name="Hubbard S.S."/>
            <person name="Banfield J.F."/>
        </authorList>
    </citation>
    <scope>NUCLEOTIDE SEQUENCE [LARGE SCALE GENOMIC DNA]</scope>
</reference>
<organism evidence="2 3">
    <name type="scientific">Candidatus Zambryskibacteria bacterium RIFOXYC1_FULL_39_10</name>
    <dbReference type="NCBI Taxonomy" id="1802779"/>
    <lineage>
        <taxon>Bacteria</taxon>
        <taxon>Candidatus Zambryskiibacteriota</taxon>
    </lineage>
</organism>
<evidence type="ECO:0000256" key="1">
    <source>
        <dbReference type="SAM" id="Phobius"/>
    </source>
</evidence>
<name>A0A1G2V2T6_9BACT</name>
<sequence length="71" mass="7780">MHLTLISKFAIMYVGGSMEIMRGIGLGITILSLLVWSAGFFPAAVYHEEKKFSRVCIGAAVGGLLLNYLFR</sequence>
<keyword evidence="1" id="KW-1133">Transmembrane helix</keyword>
<protein>
    <submittedName>
        <fullName evidence="2">Uncharacterized protein</fullName>
    </submittedName>
</protein>
<gene>
    <name evidence="2" type="ORF">A2431_03630</name>
</gene>
<feature type="transmembrane region" description="Helical" evidence="1">
    <location>
        <begin position="52"/>
        <end position="70"/>
    </location>
</feature>
<evidence type="ECO:0000313" key="2">
    <source>
        <dbReference type="EMBL" id="OHB15943.1"/>
    </source>
</evidence>
<evidence type="ECO:0000313" key="3">
    <source>
        <dbReference type="Proteomes" id="UP000177697"/>
    </source>
</evidence>
<accession>A0A1G2V2T6</accession>
<keyword evidence="1" id="KW-0812">Transmembrane</keyword>
<feature type="transmembrane region" description="Helical" evidence="1">
    <location>
        <begin position="20"/>
        <end position="46"/>
    </location>
</feature>
<proteinExistence type="predicted"/>
<dbReference type="Proteomes" id="UP000177697">
    <property type="component" value="Unassembled WGS sequence"/>
</dbReference>